<evidence type="ECO:0000313" key="2">
    <source>
        <dbReference type="EMBL" id="GGV80362.1"/>
    </source>
</evidence>
<feature type="compositionally biased region" description="Basic residues" evidence="1">
    <location>
        <begin position="78"/>
        <end position="95"/>
    </location>
</feature>
<protein>
    <submittedName>
        <fullName evidence="2">Uncharacterized protein</fullName>
    </submittedName>
</protein>
<sequence>MASIKTRDKTDGTTSYIVLLRAGGARNAKQESEIFGDPGDAERFKSSVNGHGQQRPPGWVRGQGFIADQRRPGTVRGARARLRRPAHRNSGRYAQ</sequence>
<dbReference type="Proteomes" id="UP000660675">
    <property type="component" value="Unassembled WGS sequence"/>
</dbReference>
<dbReference type="EMBL" id="BMTF01000005">
    <property type="protein sequence ID" value="GGV80362.1"/>
    <property type="molecule type" value="Genomic_DNA"/>
</dbReference>
<keyword evidence="3" id="KW-1185">Reference proteome</keyword>
<comment type="caution">
    <text evidence="2">The sequence shown here is derived from an EMBL/GenBank/DDBJ whole genome shotgun (WGS) entry which is preliminary data.</text>
</comment>
<evidence type="ECO:0000256" key="1">
    <source>
        <dbReference type="SAM" id="MobiDB-lite"/>
    </source>
</evidence>
<feature type="region of interest" description="Disordered" evidence="1">
    <location>
        <begin position="27"/>
        <end position="95"/>
    </location>
</feature>
<organism evidence="2 3">
    <name type="scientific">Streptomyces gelaticus</name>
    <dbReference type="NCBI Taxonomy" id="285446"/>
    <lineage>
        <taxon>Bacteria</taxon>
        <taxon>Bacillati</taxon>
        <taxon>Actinomycetota</taxon>
        <taxon>Actinomycetes</taxon>
        <taxon>Kitasatosporales</taxon>
        <taxon>Streptomycetaceae</taxon>
        <taxon>Streptomyces</taxon>
    </lineage>
</organism>
<proteinExistence type="predicted"/>
<evidence type="ECO:0000313" key="3">
    <source>
        <dbReference type="Proteomes" id="UP000660675"/>
    </source>
</evidence>
<gene>
    <name evidence="2" type="ORF">GCM10015535_18280</name>
</gene>
<accession>A0ABQ2VXD1</accession>
<reference evidence="3" key="1">
    <citation type="journal article" date="2019" name="Int. J. Syst. Evol. Microbiol.">
        <title>The Global Catalogue of Microorganisms (GCM) 10K type strain sequencing project: providing services to taxonomists for standard genome sequencing and annotation.</title>
        <authorList>
            <consortium name="The Broad Institute Genomics Platform"/>
            <consortium name="The Broad Institute Genome Sequencing Center for Infectious Disease"/>
            <person name="Wu L."/>
            <person name="Ma J."/>
        </authorList>
    </citation>
    <scope>NUCLEOTIDE SEQUENCE [LARGE SCALE GENOMIC DNA]</scope>
    <source>
        <strain evidence="3">JCM 4376</strain>
    </source>
</reference>
<name>A0ABQ2VXD1_9ACTN</name>